<evidence type="ECO:0000256" key="2">
    <source>
        <dbReference type="ARBA" id="ARBA00022748"/>
    </source>
</evidence>
<accession>A0A6A8A9S0</accession>
<comment type="caution">
    <text evidence="4">The sequence shown here is derived from an EMBL/GenBank/DDBJ whole genome shotgun (WGS) entry which is preliminary data.</text>
</comment>
<dbReference type="EMBL" id="WIXI01000045">
    <property type="protein sequence ID" value="MQY47434.1"/>
    <property type="molecule type" value="Genomic_DNA"/>
</dbReference>
<dbReference type="Gene3D" id="1.25.40.10">
    <property type="entry name" value="Tetratricopeptide repeat domain"/>
    <property type="match status" value="2"/>
</dbReference>
<keyword evidence="5" id="KW-1185">Reference proteome</keyword>
<dbReference type="SUPFAM" id="SSF48452">
    <property type="entry name" value="TPR-like"/>
    <property type="match status" value="1"/>
</dbReference>
<reference evidence="4 5" key="1">
    <citation type="submission" date="2019-11" db="EMBL/GenBank/DDBJ databases">
        <title>Genome analysis of Rhizobacterium cereale a novel genus and species isolated from maize roots in North Spain.</title>
        <authorList>
            <person name="Menendez E."/>
            <person name="Flores-Felix J.D."/>
            <person name="Ramirez-Bahena M.-H."/>
            <person name="Igual J.M."/>
            <person name="Garcia-Fraile P."/>
            <person name="Peix A."/>
            <person name="Velazquez E."/>
        </authorList>
    </citation>
    <scope>NUCLEOTIDE SEQUENCE [LARGE SCALE GENOMIC DNA]</scope>
    <source>
        <strain evidence="4 5">RZME27</strain>
    </source>
</reference>
<protein>
    <submittedName>
        <fullName evidence="4">C-type cytochrome biogenesis protein CcmI</fullName>
    </submittedName>
</protein>
<evidence type="ECO:0000256" key="3">
    <source>
        <dbReference type="SAM" id="Phobius"/>
    </source>
</evidence>
<proteinExistence type="predicted"/>
<dbReference type="GO" id="GO:0017004">
    <property type="term" value="P:cytochrome complex assembly"/>
    <property type="evidence" value="ECO:0007669"/>
    <property type="project" value="UniProtKB-KW"/>
</dbReference>
<dbReference type="Pfam" id="PF13432">
    <property type="entry name" value="TPR_16"/>
    <property type="match status" value="1"/>
</dbReference>
<dbReference type="GO" id="GO:0030313">
    <property type="term" value="C:cell envelope"/>
    <property type="evidence" value="ECO:0007669"/>
    <property type="project" value="UniProtKB-SubCell"/>
</dbReference>
<feature type="transmembrane region" description="Helical" evidence="3">
    <location>
        <begin position="91"/>
        <end position="113"/>
    </location>
</feature>
<keyword evidence="3" id="KW-0472">Membrane</keyword>
<keyword evidence="3" id="KW-1133">Transmembrane helix</keyword>
<organism evidence="4 5">
    <name type="scientific">Endobacterium cereale</name>
    <dbReference type="NCBI Taxonomy" id="2663029"/>
    <lineage>
        <taxon>Bacteria</taxon>
        <taxon>Pseudomonadati</taxon>
        <taxon>Pseudomonadota</taxon>
        <taxon>Alphaproteobacteria</taxon>
        <taxon>Hyphomicrobiales</taxon>
        <taxon>Rhizobiaceae</taxon>
        <taxon>Endobacterium</taxon>
    </lineage>
</organism>
<keyword evidence="2" id="KW-0201">Cytochrome c-type biogenesis</keyword>
<keyword evidence="3" id="KW-0812">Transmembrane</keyword>
<gene>
    <name evidence="4" type="primary">ccmI</name>
    <name evidence="4" type="ORF">GAO09_15475</name>
</gene>
<dbReference type="AlphaFoldDB" id="A0A6A8A9S0"/>
<evidence type="ECO:0000313" key="4">
    <source>
        <dbReference type="EMBL" id="MQY47434.1"/>
    </source>
</evidence>
<dbReference type="InterPro" id="IPR017560">
    <property type="entry name" value="Cyt_c_biogenesis_CcmI"/>
</dbReference>
<dbReference type="PANTHER" id="PTHR47870">
    <property type="entry name" value="CYTOCHROME C-TYPE BIOGENESIS PROTEIN CCMH"/>
    <property type="match status" value="1"/>
</dbReference>
<evidence type="ECO:0000313" key="5">
    <source>
        <dbReference type="Proteomes" id="UP000435138"/>
    </source>
</evidence>
<dbReference type="NCBIfam" id="TIGR03142">
    <property type="entry name" value="cytochro_ccmI"/>
    <property type="match status" value="1"/>
</dbReference>
<sequence>MLLWIIFACLTAAVAALLILPLARAGASVDDSAEGEAAVYRDQLRELERDKGLGLIGEEEAEYARAEIGRRLIATADKEANATASPAKRRASLAVAGVTLVVPAIGLCLYLALGSPWLPAQPLAARLENPGNNLDLLVAKAERHLAQNPRDGAGWDLLAPIYFRTQRLGDAEMAYRNAIRFLGASPERLAGLGETLVAANDGIVIEDARSAFEEAIKLKPDDARVRFYLALALEQAGKNDEARVAFEALAKDTPPGAPWLALVNEHIAKTGGTVIPDLDNNDEAVAAIQSMGAEDQQSAIKGMVEALATRLEQEPNNIAGWLQLVRSYAVLGDRLRAQQALDTGLQTFAPTTGEGRQLVALGVEMGLEPQQPIGGGAKP</sequence>
<dbReference type="PANTHER" id="PTHR47870:SF1">
    <property type="entry name" value="CYTOCHROME C-TYPE BIOGENESIS PROTEIN CCMH"/>
    <property type="match status" value="1"/>
</dbReference>
<evidence type="ECO:0000256" key="1">
    <source>
        <dbReference type="ARBA" id="ARBA00004196"/>
    </source>
</evidence>
<dbReference type="GO" id="GO:0005886">
    <property type="term" value="C:plasma membrane"/>
    <property type="evidence" value="ECO:0007669"/>
    <property type="project" value="TreeGrafter"/>
</dbReference>
<dbReference type="InterPro" id="IPR011990">
    <property type="entry name" value="TPR-like_helical_dom_sf"/>
</dbReference>
<dbReference type="Proteomes" id="UP000435138">
    <property type="component" value="Unassembled WGS sequence"/>
</dbReference>
<dbReference type="InterPro" id="IPR051263">
    <property type="entry name" value="C-type_cytochrome_biogenesis"/>
</dbReference>
<dbReference type="RefSeq" id="WP_153354920.1">
    <property type="nucleotide sequence ID" value="NZ_JAYKOO010000007.1"/>
</dbReference>
<comment type="subcellular location">
    <subcellularLocation>
        <location evidence="1">Cell envelope</location>
    </subcellularLocation>
</comment>
<name>A0A6A8A9S0_9HYPH</name>